<protein>
    <submittedName>
        <fullName evidence="1">Uncharacterized protein</fullName>
    </submittedName>
</protein>
<dbReference type="PROSITE" id="PS51257">
    <property type="entry name" value="PROKAR_LIPOPROTEIN"/>
    <property type="match status" value="1"/>
</dbReference>
<name>A0A382CJ19_9ZZZZ</name>
<accession>A0A382CJ19</accession>
<dbReference type="EMBL" id="UINC01034571">
    <property type="protein sequence ID" value="SVB25621.1"/>
    <property type="molecule type" value="Genomic_DNA"/>
</dbReference>
<evidence type="ECO:0000313" key="1">
    <source>
        <dbReference type="EMBL" id="SVB25621.1"/>
    </source>
</evidence>
<sequence>MKLTNKITIALFSVLFLIILTSCEDKKDDLPESAILSGTVTFIGDWPTEGTVYLSIQTAWPPTTAPYSAITITAGNITDGHYEYSFTDVAFNTYPAITVSWLDPNDSNPATNQHTIGAQGGTVQADFMDAVTVTVDAENATKTDLDITADFSSL</sequence>
<proteinExistence type="predicted"/>
<gene>
    <name evidence="1" type="ORF">METZ01_LOCUS178475</name>
</gene>
<dbReference type="AlphaFoldDB" id="A0A382CJ19"/>
<reference evidence="1" key="1">
    <citation type="submission" date="2018-05" db="EMBL/GenBank/DDBJ databases">
        <authorList>
            <person name="Lanie J.A."/>
            <person name="Ng W.-L."/>
            <person name="Kazmierczak K.M."/>
            <person name="Andrzejewski T.M."/>
            <person name="Davidsen T.M."/>
            <person name="Wayne K.J."/>
            <person name="Tettelin H."/>
            <person name="Glass J.I."/>
            <person name="Rusch D."/>
            <person name="Podicherti R."/>
            <person name="Tsui H.-C.T."/>
            <person name="Winkler M.E."/>
        </authorList>
    </citation>
    <scope>NUCLEOTIDE SEQUENCE</scope>
</reference>
<organism evidence="1">
    <name type="scientific">marine metagenome</name>
    <dbReference type="NCBI Taxonomy" id="408172"/>
    <lineage>
        <taxon>unclassified sequences</taxon>
        <taxon>metagenomes</taxon>
        <taxon>ecological metagenomes</taxon>
    </lineage>
</organism>